<dbReference type="PATRIC" id="fig|1408189.4.peg.449"/>
<organism evidence="3 4">
    <name type="scientific">Corynebacterium lactis RW2-5</name>
    <dbReference type="NCBI Taxonomy" id="1408189"/>
    <lineage>
        <taxon>Bacteria</taxon>
        <taxon>Bacillati</taxon>
        <taxon>Actinomycetota</taxon>
        <taxon>Actinomycetes</taxon>
        <taxon>Mycobacteriales</taxon>
        <taxon>Corynebacteriaceae</taxon>
        <taxon>Corynebacterium</taxon>
    </lineage>
</organism>
<dbReference type="KEGG" id="clw:CLAC_02265"/>
<dbReference type="Proteomes" id="UP000058446">
    <property type="component" value="Chromosome"/>
</dbReference>
<keyword evidence="4" id="KW-1185">Reference proteome</keyword>
<dbReference type="EMBL" id="CP006841">
    <property type="protein sequence ID" value="ALA68402.1"/>
    <property type="molecule type" value="Genomic_DNA"/>
</dbReference>
<reference evidence="3 4" key="1">
    <citation type="submission" date="2013-10" db="EMBL/GenBank/DDBJ databases">
        <title>Complete genome sequence of Corynebacterium lactis DSM 45799(T), isolated from raw cow milk.</title>
        <authorList>
            <person name="Ruckert C."/>
            <person name="Albersmeier A."/>
            <person name="Lipski A."/>
            <person name="Kalinowski J."/>
        </authorList>
    </citation>
    <scope>NUCLEOTIDE SEQUENCE [LARGE SCALE GENOMIC DNA]</scope>
    <source>
        <strain evidence="3 4">RW2-5</strain>
    </source>
</reference>
<evidence type="ECO:0000313" key="4">
    <source>
        <dbReference type="Proteomes" id="UP000058446"/>
    </source>
</evidence>
<feature type="region of interest" description="Disordered" evidence="2">
    <location>
        <begin position="81"/>
        <end position="100"/>
    </location>
</feature>
<gene>
    <name evidence="3" type="ORF">CLAC_02265</name>
</gene>
<dbReference type="AlphaFoldDB" id="A0A0K2H2Z7"/>
<protein>
    <submittedName>
        <fullName evidence="3">Uncharacterized protein</fullName>
    </submittedName>
</protein>
<sequence length="100" mass="11341">MNTFENSGKHRQKYDAITRDYYASASKIKENYEAQIDRALEELRRLKERRQAGQKAGEACAKTAEQEVAGRKTVPKNIFAGRGRKRKAPRSTVKSIVRGA</sequence>
<dbReference type="STRING" id="1408189.CLAC_02265"/>
<evidence type="ECO:0000256" key="2">
    <source>
        <dbReference type="SAM" id="MobiDB-lite"/>
    </source>
</evidence>
<name>A0A0K2H2Z7_9CORY</name>
<proteinExistence type="predicted"/>
<keyword evidence="1" id="KW-0175">Coiled coil</keyword>
<evidence type="ECO:0000256" key="1">
    <source>
        <dbReference type="SAM" id="Coils"/>
    </source>
</evidence>
<feature type="coiled-coil region" evidence="1">
    <location>
        <begin position="22"/>
        <end position="56"/>
    </location>
</feature>
<accession>A0A0K2H2Z7</accession>
<evidence type="ECO:0000313" key="3">
    <source>
        <dbReference type="EMBL" id="ALA68402.1"/>
    </source>
</evidence>